<feature type="non-terminal residue" evidence="1">
    <location>
        <position position="81"/>
    </location>
</feature>
<reference evidence="1 2" key="1">
    <citation type="submission" date="2020-02" db="EMBL/GenBank/DDBJ databases">
        <title>Flavobacterium sp. genome.</title>
        <authorList>
            <person name="Jung H.S."/>
            <person name="Baek J.H."/>
            <person name="Jeon C.O."/>
        </authorList>
    </citation>
    <scope>NUCLEOTIDE SEQUENCE [LARGE SCALE GENOMIC DNA]</scope>
    <source>
        <strain evidence="1 2">SE-s27</strain>
    </source>
</reference>
<protein>
    <submittedName>
        <fullName evidence="1">Uncharacterized protein</fullName>
    </submittedName>
</protein>
<dbReference type="RefSeq" id="WP_169522307.1">
    <property type="nucleotide sequence ID" value="NZ_JAAMPT010000037.1"/>
</dbReference>
<gene>
    <name evidence="1" type="ORF">G6042_00175</name>
</gene>
<organism evidence="1 2">
    <name type="scientific">Flavobacterium solisilvae</name>
    <dbReference type="NCBI Taxonomy" id="1852019"/>
    <lineage>
        <taxon>Bacteria</taxon>
        <taxon>Pseudomonadati</taxon>
        <taxon>Bacteroidota</taxon>
        <taxon>Flavobacteriia</taxon>
        <taxon>Flavobacteriales</taxon>
        <taxon>Flavobacteriaceae</taxon>
        <taxon>Flavobacterium</taxon>
    </lineage>
</organism>
<feature type="non-terminal residue" evidence="1">
    <location>
        <position position="1"/>
    </location>
</feature>
<sequence>TINQETLYVRVENNTTRCYDIVTLDLIVDPLPNSTQPSYPQYSLCDLDQSNIGYEIFDLASKVEEVLLGQTGMSVTFYPSL</sequence>
<keyword evidence="2" id="KW-1185">Reference proteome</keyword>
<evidence type="ECO:0000313" key="1">
    <source>
        <dbReference type="EMBL" id="NMH23696.1"/>
    </source>
</evidence>
<accession>A0ABX1QPK2</accession>
<comment type="caution">
    <text evidence="1">The sequence shown here is derived from an EMBL/GenBank/DDBJ whole genome shotgun (WGS) entry which is preliminary data.</text>
</comment>
<dbReference type="EMBL" id="JAAMPT010000037">
    <property type="protein sequence ID" value="NMH23696.1"/>
    <property type="molecule type" value="Genomic_DNA"/>
</dbReference>
<evidence type="ECO:0000313" key="2">
    <source>
        <dbReference type="Proteomes" id="UP000767947"/>
    </source>
</evidence>
<proteinExistence type="predicted"/>
<name>A0ABX1QPK2_9FLAO</name>
<dbReference type="Proteomes" id="UP000767947">
    <property type="component" value="Unassembled WGS sequence"/>
</dbReference>